<evidence type="ECO:0000313" key="3">
    <source>
        <dbReference type="Proteomes" id="UP000650424"/>
    </source>
</evidence>
<organism evidence="2 3">
    <name type="scientific">Undibacterium hunanense</name>
    <dbReference type="NCBI Taxonomy" id="2762292"/>
    <lineage>
        <taxon>Bacteria</taxon>
        <taxon>Pseudomonadati</taxon>
        <taxon>Pseudomonadota</taxon>
        <taxon>Betaproteobacteria</taxon>
        <taxon>Burkholderiales</taxon>
        <taxon>Oxalobacteraceae</taxon>
        <taxon>Undibacterium</taxon>
    </lineage>
</organism>
<evidence type="ECO:0000313" key="2">
    <source>
        <dbReference type="EMBL" id="MBC3921097.1"/>
    </source>
</evidence>
<dbReference type="EMBL" id="JACOGF010000025">
    <property type="protein sequence ID" value="MBC3921097.1"/>
    <property type="molecule type" value="Genomic_DNA"/>
</dbReference>
<reference evidence="2 3" key="1">
    <citation type="submission" date="2020-08" db="EMBL/GenBank/DDBJ databases">
        <title>Novel species isolated from subtropical streams in China.</title>
        <authorList>
            <person name="Lu H."/>
        </authorList>
    </citation>
    <scope>NUCLEOTIDE SEQUENCE [LARGE SCALE GENOMIC DNA]</scope>
    <source>
        <strain evidence="2 3">CY18W</strain>
    </source>
</reference>
<keyword evidence="3" id="KW-1185">Reference proteome</keyword>
<dbReference type="Pfam" id="PF06097">
    <property type="entry name" value="DUF945"/>
    <property type="match status" value="1"/>
</dbReference>
<dbReference type="Proteomes" id="UP000650424">
    <property type="component" value="Unassembled WGS sequence"/>
</dbReference>
<evidence type="ECO:0000256" key="1">
    <source>
        <dbReference type="SAM" id="MobiDB-lite"/>
    </source>
</evidence>
<comment type="caution">
    <text evidence="2">The sequence shown here is derived from an EMBL/GenBank/DDBJ whole genome shotgun (WGS) entry which is preliminary data.</text>
</comment>
<dbReference type="RefSeq" id="WP_186950932.1">
    <property type="nucleotide sequence ID" value="NZ_JACOGF010000025.1"/>
</dbReference>
<gene>
    <name evidence="2" type="ORF">H8L32_26780</name>
</gene>
<feature type="region of interest" description="Disordered" evidence="1">
    <location>
        <begin position="77"/>
        <end position="100"/>
    </location>
</feature>
<dbReference type="InterPro" id="IPR010352">
    <property type="entry name" value="DUF945"/>
</dbReference>
<name>A0ABR6ZZ05_9BURK</name>
<accession>A0ABR6ZZ05</accession>
<proteinExistence type="predicted"/>
<protein>
    <submittedName>
        <fullName evidence="2">YdgA family protein</fullName>
    </submittedName>
</protein>
<sequence>MKISARWIALVVVLAVAYPAASWYTGKRVASNLMAAKDQPAQTPFIKIVKQDYQRGIFSSVEDTTVELNLASIPKPGPVVPPGAGESSGPDPATPAAQAASGGQLPSVQLRFISRIQHGPFPGFRSFGAASIKTELVLDPASKAQLEKIFGNANPLQINSTLTYGGAGHVSLSSPAFSTITERDRDKLTWQGVNLEVDFDKDYKSFRVALYVPGLTVDSLEGQSFKMGAITVKGDASKAYPTGPLYVGKSEATLASISVSDKTDAKKGFSMQQLSLSTDASIKDDFLSVFARLGVSKFMFDQQEFSNFHYDYGLKHLHAPSIAQISTAYSGATADPEKMAALKAVWEQVGPTIINGQPELVLERISIVTSDGEAKLTGGMKLVDANVTDISNIMALYPKVQGTLDITLTDVLVSKLSGATQKDPDMQKAALDAMNQQIASFVEQGYINRNGKLLNSRLEWAQGKLTVNGKAFQRPGS</sequence>